<keyword evidence="1 6" id="KW-0645">Protease</keyword>
<keyword evidence="4 6" id="KW-0862">Zinc</keyword>
<evidence type="ECO:0000256" key="4">
    <source>
        <dbReference type="ARBA" id="ARBA00022833"/>
    </source>
</evidence>
<dbReference type="GO" id="GO:0006515">
    <property type="term" value="P:protein quality control for misfolded or incompletely synthesized proteins"/>
    <property type="evidence" value="ECO:0007669"/>
    <property type="project" value="TreeGrafter"/>
</dbReference>
<evidence type="ECO:0000256" key="1">
    <source>
        <dbReference type="ARBA" id="ARBA00022670"/>
    </source>
</evidence>
<dbReference type="EMBL" id="JAFIQS010000013">
    <property type="protein sequence ID" value="KAG5163860.1"/>
    <property type="molecule type" value="Genomic_DNA"/>
</dbReference>
<organism evidence="8">
    <name type="scientific">Psilocybe cubensis</name>
    <name type="common">Psychedelic mushroom</name>
    <name type="synonym">Stropharia cubensis</name>
    <dbReference type="NCBI Taxonomy" id="181762"/>
    <lineage>
        <taxon>Eukaryota</taxon>
        <taxon>Fungi</taxon>
        <taxon>Dikarya</taxon>
        <taxon>Basidiomycota</taxon>
        <taxon>Agaricomycotina</taxon>
        <taxon>Agaricomycetes</taxon>
        <taxon>Agaricomycetidae</taxon>
        <taxon>Agaricales</taxon>
        <taxon>Agaricineae</taxon>
        <taxon>Strophariaceae</taxon>
        <taxon>Psilocybe</taxon>
    </lineage>
</organism>
<dbReference type="GO" id="GO:0046872">
    <property type="term" value="F:metal ion binding"/>
    <property type="evidence" value="ECO:0007669"/>
    <property type="project" value="UniProtKB-KW"/>
</dbReference>
<dbReference type="CDD" id="cd07331">
    <property type="entry name" value="M48C_Oma1_like"/>
    <property type="match status" value="1"/>
</dbReference>
<dbReference type="AlphaFoldDB" id="A0A8H7XQI9"/>
<evidence type="ECO:0000313" key="8">
    <source>
        <dbReference type="EMBL" id="KAG5163860.1"/>
    </source>
</evidence>
<evidence type="ECO:0000256" key="5">
    <source>
        <dbReference type="ARBA" id="ARBA00023049"/>
    </source>
</evidence>
<dbReference type="GO" id="GO:0005743">
    <property type="term" value="C:mitochondrial inner membrane"/>
    <property type="evidence" value="ECO:0007669"/>
    <property type="project" value="TreeGrafter"/>
</dbReference>
<comment type="similarity">
    <text evidence="6">Belongs to the peptidase M48 family.</text>
</comment>
<dbReference type="Pfam" id="PF01435">
    <property type="entry name" value="Peptidase_M48"/>
    <property type="match status" value="1"/>
</dbReference>
<dbReference type="InterPro" id="IPR051156">
    <property type="entry name" value="Mito/Outer_Membr_Metalloprot"/>
</dbReference>
<evidence type="ECO:0000259" key="7">
    <source>
        <dbReference type="Pfam" id="PF01435"/>
    </source>
</evidence>
<name>A0A8H7XQI9_PSICU</name>
<sequence>MFRQPFLLARNLVRPTTVHPSAQRISLRNLRSISSTTRREAYIRFSTPGGPPTKPQNNLHGKWDPRMKGAVVILGLGGLYYVSHLEQVPETGRWRFMNTSPSFEAQFAEMTRKQMRASFGSNTLPPNHPVSRHVRRVVSRILHASNLGVLHGESPLISSPFGLGHDSEGHAWNPDAGFGAAADPGDAYGPSKEWDVIVVNDVKTMNAMALPGIIVVFTGILPVCQDEEGLAAVLAHEIGHVVARHSAERLSAQTIAWTFLLGLAVLGIDMGITDFVQKLFVDLPNSRTQEHEADLIGLRLMSRACYNPEASPEMFGRLGKLESMMGSKGISFFQTHPSSESRVKQLTSYLPEAYSILNENPECESVRRQLNSFKETAHTIKFDHRHNDFEIS</sequence>
<evidence type="ECO:0000256" key="3">
    <source>
        <dbReference type="ARBA" id="ARBA00022801"/>
    </source>
</evidence>
<dbReference type="Gene3D" id="3.30.2010.10">
    <property type="entry name" value="Metalloproteases ('zincins'), catalytic domain"/>
    <property type="match status" value="1"/>
</dbReference>
<gene>
    <name evidence="8" type="ORF">JR316_011052</name>
</gene>
<keyword evidence="5 6" id="KW-0482">Metalloprotease</keyword>
<evidence type="ECO:0000256" key="2">
    <source>
        <dbReference type="ARBA" id="ARBA00022723"/>
    </source>
</evidence>
<dbReference type="PANTHER" id="PTHR22726:SF1">
    <property type="entry name" value="METALLOENDOPEPTIDASE OMA1, MITOCHONDRIAL"/>
    <property type="match status" value="1"/>
</dbReference>
<proteinExistence type="inferred from homology"/>
<keyword evidence="3 6" id="KW-0378">Hydrolase</keyword>
<dbReference type="InterPro" id="IPR001915">
    <property type="entry name" value="Peptidase_M48"/>
</dbReference>
<feature type="domain" description="Peptidase M48" evidence="7">
    <location>
        <begin position="190"/>
        <end position="348"/>
    </location>
</feature>
<keyword evidence="2" id="KW-0479">Metal-binding</keyword>
<comment type="cofactor">
    <cofactor evidence="6">
        <name>Zn(2+)</name>
        <dbReference type="ChEBI" id="CHEBI:29105"/>
    </cofactor>
    <text evidence="6">Binds 1 zinc ion per subunit.</text>
</comment>
<dbReference type="GO" id="GO:0034982">
    <property type="term" value="P:mitochondrial protein processing"/>
    <property type="evidence" value="ECO:0007669"/>
    <property type="project" value="TreeGrafter"/>
</dbReference>
<dbReference type="PANTHER" id="PTHR22726">
    <property type="entry name" value="METALLOENDOPEPTIDASE OMA1"/>
    <property type="match status" value="1"/>
</dbReference>
<dbReference type="GO" id="GO:0004222">
    <property type="term" value="F:metalloendopeptidase activity"/>
    <property type="evidence" value="ECO:0007669"/>
    <property type="project" value="InterPro"/>
</dbReference>
<protein>
    <recommendedName>
        <fullName evidence="7">Peptidase M48 domain-containing protein</fullName>
    </recommendedName>
</protein>
<accession>A0A8H7XQI9</accession>
<reference evidence="8" key="1">
    <citation type="submission" date="2021-02" db="EMBL/GenBank/DDBJ databases">
        <title>Psilocybe cubensis genome.</title>
        <authorList>
            <person name="Mckernan K.J."/>
            <person name="Crawford S."/>
            <person name="Trippe A."/>
            <person name="Kane L.T."/>
            <person name="Mclaughlin S."/>
        </authorList>
    </citation>
    <scope>NUCLEOTIDE SEQUENCE [LARGE SCALE GENOMIC DNA]</scope>
    <source>
        <strain evidence="8">MGC-MH-2018</strain>
    </source>
</reference>
<evidence type="ECO:0000256" key="6">
    <source>
        <dbReference type="RuleBase" id="RU003983"/>
    </source>
</evidence>
<comment type="caution">
    <text evidence="8">The sequence shown here is derived from an EMBL/GenBank/DDBJ whole genome shotgun (WGS) entry which is preliminary data.</text>
</comment>